<dbReference type="RefSeq" id="WP_330483876.1">
    <property type="nucleotide sequence ID" value="NZ_JAZBJZ010000042.1"/>
</dbReference>
<keyword evidence="8" id="KW-1185">Reference proteome</keyword>
<accession>A0AAW9PTN0</accession>
<comment type="caution">
    <text evidence="7">The sequence shown here is derived from an EMBL/GenBank/DDBJ whole genome shotgun (WGS) entry which is preliminary data.</text>
</comment>
<keyword evidence="3 5" id="KW-1133">Transmembrane helix</keyword>
<dbReference type="InterPro" id="IPR006694">
    <property type="entry name" value="Fatty_acid_hydroxylase"/>
</dbReference>
<dbReference type="Pfam" id="PF04116">
    <property type="entry name" value="FA_hydroxylase"/>
    <property type="match status" value="1"/>
</dbReference>
<evidence type="ECO:0000313" key="8">
    <source>
        <dbReference type="Proteomes" id="UP001333818"/>
    </source>
</evidence>
<feature type="domain" description="Fatty acid hydroxylase" evidence="6">
    <location>
        <begin position="86"/>
        <end position="217"/>
    </location>
</feature>
<dbReference type="AlphaFoldDB" id="A0AAW9PTN0"/>
<dbReference type="InterPro" id="IPR050307">
    <property type="entry name" value="Sterol_Desaturase_Related"/>
</dbReference>
<evidence type="ECO:0000256" key="2">
    <source>
        <dbReference type="ARBA" id="ARBA00022692"/>
    </source>
</evidence>
<sequence length="261" mass="30643">MIPDVLKGFMVLVFVFIPLERMFALHGQKIFRVGWQTDLTYYFTGYFIGKGVLQVLLVFSLLSLQTVPVLSNLVASQPVWLQFLEAAAIADFCYYFAHKLLHTVPWLWKFHAVHHSTTHLDWLATVRVHPFDQVFTKTCQIVPLYCLGFSSEVLAAYALFCSGIAFLIHSNIRIQFRFLKWLIATPQFHHWHHDDSPKFYNKNFAAQFPFIDLLFGTLYIPKDRMPERYGLEISVPTNYFKQLVFPFKIRRHFPFLNKSQL</sequence>
<dbReference type="GO" id="GO:0016020">
    <property type="term" value="C:membrane"/>
    <property type="evidence" value="ECO:0007669"/>
    <property type="project" value="UniProtKB-SubCell"/>
</dbReference>
<evidence type="ECO:0000313" key="7">
    <source>
        <dbReference type="EMBL" id="MEE3717447.1"/>
    </source>
</evidence>
<evidence type="ECO:0000256" key="5">
    <source>
        <dbReference type="SAM" id="Phobius"/>
    </source>
</evidence>
<feature type="transmembrane region" description="Helical" evidence="5">
    <location>
        <begin position="43"/>
        <end position="67"/>
    </location>
</feature>
<dbReference type="Proteomes" id="UP001333818">
    <property type="component" value="Unassembled WGS sequence"/>
</dbReference>
<reference evidence="7" key="1">
    <citation type="submission" date="2024-01" db="EMBL/GenBank/DDBJ databases">
        <title>Bank of Algae and Cyanobacteria of the Azores (BACA) strain genomes.</title>
        <authorList>
            <person name="Luz R."/>
            <person name="Cordeiro R."/>
            <person name="Fonseca A."/>
            <person name="Goncalves V."/>
        </authorList>
    </citation>
    <scope>NUCLEOTIDE SEQUENCE</scope>
    <source>
        <strain evidence="7">BACA0141</strain>
    </source>
</reference>
<proteinExistence type="predicted"/>
<keyword evidence="4 5" id="KW-0472">Membrane</keyword>
<keyword evidence="7" id="KW-0560">Oxidoreductase</keyword>
<comment type="subcellular location">
    <subcellularLocation>
        <location evidence="1">Membrane</location>
    </subcellularLocation>
</comment>
<organism evidence="7 8">
    <name type="scientific">Tumidithrix elongata BACA0141</name>
    <dbReference type="NCBI Taxonomy" id="2716417"/>
    <lineage>
        <taxon>Bacteria</taxon>
        <taxon>Bacillati</taxon>
        <taxon>Cyanobacteriota</taxon>
        <taxon>Cyanophyceae</taxon>
        <taxon>Pseudanabaenales</taxon>
        <taxon>Pseudanabaenaceae</taxon>
        <taxon>Tumidithrix</taxon>
        <taxon>Tumidithrix elongata</taxon>
    </lineage>
</organism>
<name>A0AAW9PTN0_9CYAN</name>
<protein>
    <submittedName>
        <fullName evidence="7">Sterol desaturase family protein</fullName>
        <ecNumber evidence="7">1.-.-.-</ecNumber>
    </submittedName>
</protein>
<gene>
    <name evidence="7" type="ORF">V2H45_11855</name>
</gene>
<dbReference type="GO" id="GO:0016491">
    <property type="term" value="F:oxidoreductase activity"/>
    <property type="evidence" value="ECO:0007669"/>
    <property type="project" value="UniProtKB-KW"/>
</dbReference>
<dbReference type="PANTHER" id="PTHR11863">
    <property type="entry name" value="STEROL DESATURASE"/>
    <property type="match status" value="1"/>
</dbReference>
<feature type="transmembrane region" description="Helical" evidence="5">
    <location>
        <begin position="154"/>
        <end position="172"/>
    </location>
</feature>
<evidence type="ECO:0000256" key="3">
    <source>
        <dbReference type="ARBA" id="ARBA00022989"/>
    </source>
</evidence>
<dbReference type="GO" id="GO:0008610">
    <property type="term" value="P:lipid biosynthetic process"/>
    <property type="evidence" value="ECO:0007669"/>
    <property type="project" value="InterPro"/>
</dbReference>
<dbReference type="EMBL" id="JAZBJZ010000042">
    <property type="protein sequence ID" value="MEE3717447.1"/>
    <property type="molecule type" value="Genomic_DNA"/>
</dbReference>
<evidence type="ECO:0000259" key="6">
    <source>
        <dbReference type="Pfam" id="PF04116"/>
    </source>
</evidence>
<dbReference type="EC" id="1.-.-.-" evidence="7"/>
<evidence type="ECO:0000256" key="4">
    <source>
        <dbReference type="ARBA" id="ARBA00023136"/>
    </source>
</evidence>
<dbReference type="GO" id="GO:0005506">
    <property type="term" value="F:iron ion binding"/>
    <property type="evidence" value="ECO:0007669"/>
    <property type="project" value="InterPro"/>
</dbReference>
<keyword evidence="2 5" id="KW-0812">Transmembrane</keyword>
<evidence type="ECO:0000256" key="1">
    <source>
        <dbReference type="ARBA" id="ARBA00004370"/>
    </source>
</evidence>